<evidence type="ECO:0000313" key="3">
    <source>
        <dbReference type="Proteomes" id="UP000321298"/>
    </source>
</evidence>
<dbReference type="GO" id="GO:0016758">
    <property type="term" value="F:hexosyltransferase activity"/>
    <property type="evidence" value="ECO:0007669"/>
    <property type="project" value="UniProtKB-ARBA"/>
</dbReference>
<name>A0AAP9ECD6_LEULA</name>
<dbReference type="PANTHER" id="PTHR22916:SF3">
    <property type="entry name" value="UDP-GLCNAC:BETAGAL BETA-1,3-N-ACETYLGLUCOSAMINYLTRANSFERASE-LIKE PROTEIN 1"/>
    <property type="match status" value="1"/>
</dbReference>
<feature type="domain" description="Glycosyltransferase 2-like" evidence="1">
    <location>
        <begin position="5"/>
        <end position="133"/>
    </location>
</feature>
<dbReference type="SUPFAM" id="SSF53448">
    <property type="entry name" value="Nucleotide-diphospho-sugar transferases"/>
    <property type="match status" value="1"/>
</dbReference>
<dbReference type="InterPro" id="IPR001173">
    <property type="entry name" value="Glyco_trans_2-like"/>
</dbReference>
<gene>
    <name evidence="2" type="ORF">FGL83_06260</name>
</gene>
<dbReference type="EMBL" id="CP042387">
    <property type="protein sequence ID" value="QEA44293.1"/>
    <property type="molecule type" value="Genomic_DNA"/>
</dbReference>
<reference evidence="2 3" key="1">
    <citation type="submission" date="2019-06" db="EMBL/GenBank/DDBJ databases">
        <title>Genome analyses of bacteria isolated from kimchi.</title>
        <authorList>
            <person name="Lee S."/>
            <person name="Ahn S."/>
            <person name="Roh S."/>
        </authorList>
    </citation>
    <scope>NUCLEOTIDE SEQUENCE [LARGE SCALE GENOMIC DNA]</scope>
    <source>
        <strain evidence="2 3">CBA3625</strain>
    </source>
</reference>
<dbReference type="InterPro" id="IPR029044">
    <property type="entry name" value="Nucleotide-diphossugar_trans"/>
</dbReference>
<proteinExistence type="predicted"/>
<dbReference type="GeneID" id="66531795"/>
<organism evidence="2 3">
    <name type="scientific">Leuconostoc lactis</name>
    <dbReference type="NCBI Taxonomy" id="1246"/>
    <lineage>
        <taxon>Bacteria</taxon>
        <taxon>Bacillati</taxon>
        <taxon>Bacillota</taxon>
        <taxon>Bacilli</taxon>
        <taxon>Lactobacillales</taxon>
        <taxon>Lactobacillaceae</taxon>
        <taxon>Leuconostoc</taxon>
    </lineage>
</organism>
<sequence>MSKISIMMPVYNEKISWVEQSIESILNQSYKDLELIIVLDNPQNDELRSVLEDFCSNHSKIKLLINDENLGIVESLNKAITYSDGEYIARMDSDDISFVDRLEKEINFLVNNNLDMVTSTVLEVDETGELIISRAESDIVGKNFEHQIKYRTLGAHPTWLGKKDLFLKLGGYRNISFAEDLDFILRAIEQKFTIGLMGTPSLKYRIRSNSITSLNQLDMFKTTIYLRRLFARRVLSTTDSHEIIKQLESIDDQDREKYQQISQFRKNIFYLVRTNKMLALVQLPKYIIYAMNNKYTRQLLIEDARRILKK</sequence>
<dbReference type="Pfam" id="PF00535">
    <property type="entry name" value="Glycos_transf_2"/>
    <property type="match status" value="1"/>
</dbReference>
<dbReference type="Proteomes" id="UP000321298">
    <property type="component" value="Chromosome"/>
</dbReference>
<dbReference type="PANTHER" id="PTHR22916">
    <property type="entry name" value="GLYCOSYLTRANSFERASE"/>
    <property type="match status" value="1"/>
</dbReference>
<dbReference type="RefSeq" id="WP_147001155.1">
    <property type="nucleotide sequence ID" value="NZ_CP042387.1"/>
</dbReference>
<dbReference type="Gene3D" id="3.90.550.10">
    <property type="entry name" value="Spore Coat Polysaccharide Biosynthesis Protein SpsA, Chain A"/>
    <property type="match status" value="1"/>
</dbReference>
<evidence type="ECO:0000259" key="1">
    <source>
        <dbReference type="Pfam" id="PF00535"/>
    </source>
</evidence>
<accession>A0AAP9ECD6</accession>
<keyword evidence="3" id="KW-1185">Reference proteome</keyword>
<evidence type="ECO:0000313" key="2">
    <source>
        <dbReference type="EMBL" id="QEA44293.1"/>
    </source>
</evidence>
<protein>
    <submittedName>
        <fullName evidence="2">Glycosyltransferase</fullName>
    </submittedName>
</protein>
<dbReference type="AlphaFoldDB" id="A0AAP9ECD6"/>